<dbReference type="Proteomes" id="UP000749320">
    <property type="component" value="Unassembled WGS sequence"/>
</dbReference>
<gene>
    <name evidence="3" type="ORF">K8V91_00295</name>
</gene>
<dbReference type="Pfam" id="PF01479">
    <property type="entry name" value="S4"/>
    <property type="match status" value="1"/>
</dbReference>
<feature type="non-terminal residue" evidence="3">
    <location>
        <position position="49"/>
    </location>
</feature>
<reference evidence="3" key="2">
    <citation type="submission" date="2021-09" db="EMBL/GenBank/DDBJ databases">
        <authorList>
            <person name="Gilroy R."/>
        </authorList>
    </citation>
    <scope>NUCLEOTIDE SEQUENCE</scope>
    <source>
        <strain evidence="3">CHK193-16274</strain>
    </source>
</reference>
<dbReference type="InterPro" id="IPR036986">
    <property type="entry name" value="S4_RNA-bd_sf"/>
</dbReference>
<evidence type="ECO:0000259" key="2">
    <source>
        <dbReference type="Pfam" id="PF01479"/>
    </source>
</evidence>
<dbReference type="Gene3D" id="3.10.290.10">
    <property type="entry name" value="RNA-binding S4 domain"/>
    <property type="match status" value="1"/>
</dbReference>
<feature type="domain" description="RNA-binding S4" evidence="2">
    <location>
        <begin position="4"/>
        <end position="45"/>
    </location>
</feature>
<keyword evidence="1" id="KW-0694">RNA-binding</keyword>
<dbReference type="PROSITE" id="PS50889">
    <property type="entry name" value="S4"/>
    <property type="match status" value="1"/>
</dbReference>
<evidence type="ECO:0000313" key="3">
    <source>
        <dbReference type="EMBL" id="HJF39336.1"/>
    </source>
</evidence>
<dbReference type="SUPFAM" id="SSF55174">
    <property type="entry name" value="Alpha-L RNA-binding motif"/>
    <property type="match status" value="1"/>
</dbReference>
<sequence>MKKERIDVLLVEQGFFDSREKAKRAIMAGIVHDDYDIIDKPGTKIPIDS</sequence>
<evidence type="ECO:0000313" key="4">
    <source>
        <dbReference type="Proteomes" id="UP000749320"/>
    </source>
</evidence>
<name>A0A921G960_9FIRM</name>
<dbReference type="AlphaFoldDB" id="A0A921G960"/>
<dbReference type="InterPro" id="IPR002942">
    <property type="entry name" value="S4_RNA-bd"/>
</dbReference>
<proteinExistence type="predicted"/>
<dbReference type="CDD" id="cd00165">
    <property type="entry name" value="S4"/>
    <property type="match status" value="1"/>
</dbReference>
<dbReference type="EMBL" id="DYWV01000010">
    <property type="protein sequence ID" value="HJF39336.1"/>
    <property type="molecule type" value="Genomic_DNA"/>
</dbReference>
<dbReference type="GO" id="GO:0003723">
    <property type="term" value="F:RNA binding"/>
    <property type="evidence" value="ECO:0007669"/>
    <property type="project" value="UniProtKB-KW"/>
</dbReference>
<comment type="caution">
    <text evidence="3">The sequence shown here is derived from an EMBL/GenBank/DDBJ whole genome shotgun (WGS) entry which is preliminary data.</text>
</comment>
<accession>A0A921G960</accession>
<reference evidence="3" key="1">
    <citation type="journal article" date="2021" name="PeerJ">
        <title>Extensive microbial diversity within the chicken gut microbiome revealed by metagenomics and culture.</title>
        <authorList>
            <person name="Gilroy R."/>
            <person name="Ravi A."/>
            <person name="Getino M."/>
            <person name="Pursley I."/>
            <person name="Horton D.L."/>
            <person name="Alikhan N.F."/>
            <person name="Baker D."/>
            <person name="Gharbi K."/>
            <person name="Hall N."/>
            <person name="Watson M."/>
            <person name="Adriaenssens E.M."/>
            <person name="Foster-Nyarko E."/>
            <person name="Jarju S."/>
            <person name="Secka A."/>
            <person name="Antonio M."/>
            <person name="Oren A."/>
            <person name="Chaudhuri R.R."/>
            <person name="La Ragione R."/>
            <person name="Hildebrand F."/>
            <person name="Pallen M.J."/>
        </authorList>
    </citation>
    <scope>NUCLEOTIDE SEQUENCE</scope>
    <source>
        <strain evidence="3">CHK193-16274</strain>
    </source>
</reference>
<protein>
    <submittedName>
        <fullName evidence="3">TlyA family rRNA (Cytidine-2'-O)-methyltransferase</fullName>
    </submittedName>
</protein>
<organism evidence="3 4">
    <name type="scientific">Thomasclavelia spiroformis</name>
    <dbReference type="NCBI Taxonomy" id="29348"/>
    <lineage>
        <taxon>Bacteria</taxon>
        <taxon>Bacillati</taxon>
        <taxon>Bacillota</taxon>
        <taxon>Erysipelotrichia</taxon>
        <taxon>Erysipelotrichales</taxon>
        <taxon>Coprobacillaceae</taxon>
        <taxon>Thomasclavelia</taxon>
    </lineage>
</organism>
<evidence type="ECO:0000256" key="1">
    <source>
        <dbReference type="PROSITE-ProRule" id="PRU00182"/>
    </source>
</evidence>